<dbReference type="InterPro" id="IPR011989">
    <property type="entry name" value="ARM-like"/>
</dbReference>
<evidence type="ECO:0000259" key="1">
    <source>
        <dbReference type="PROSITE" id="PS50837"/>
    </source>
</evidence>
<dbReference type="InterPro" id="IPR016024">
    <property type="entry name" value="ARM-type_fold"/>
</dbReference>
<dbReference type="Gene3D" id="1.25.10.10">
    <property type="entry name" value="Leucine-rich Repeat Variant"/>
    <property type="match status" value="1"/>
</dbReference>
<dbReference type="EMBL" id="JARZHI010000090">
    <property type="protein sequence ID" value="MDI1436688.1"/>
    <property type="molecule type" value="Genomic_DNA"/>
</dbReference>
<sequence length="1925" mass="215896">MGTNEEAVRFLKYTRVSGWPAYHVLGCFERRVTLYSQQVRALNLVWALHTSGEIQRGAKVAVVGGGAAGLMAAAAGRHLGWDVTVLERAQTFLALQRGGTHRYVHPHVYDWPDDGALEERANLPLMNWQAAFADDVVRQLDRAWKQHEQPSQDIRGVATIEYQPGGSLEWSCKVGGGGRGKFSAIILAVGFGVEHDEELPVRSYWRKDDLDQENFTQAPRRYLVSGCGDGGLVDALRIRILDFRHDQILRQLSVQEGFDTFRARVRDIEEEARGVDNGGRHDAAVDLLNERYAKLDFPSVQQALTLRTDTEVTLCYQGQGLNSLRASALNRALLALVRNGPGITPRRATLTKENVRRKVNGKYEVDFGNRRPTEFDEVILRHGPESALQRDFHEIFTIAEKELRPLARLDRTRQPLWEPPLFGEEPGPIGGASNSVEVSGGPSVSLTDYLDRLREAVGRVRLAGSTEEHSLDKVFVELEVTDSGVVKEAGTSSARDGEVQRDAEGAIREETQRRAHVPWKTPTETIASEDLLGLSTRTLIVGAAGSGKSTLLRRVAWLAAERAAKDVGSPVPIWLGELPKYKDLADDLEGALAQKALEGLRLSPFSSPGLAGLRDLIRDAIREGRILLLIDGLDESGCAEHLHAVDWMSRLHPGARVLMVSRPLLSEKRFDWCKKLTLHGLPRIAAERMLRQYFPAPEDAFIDDLFKALDGLPDGRHWQETPVLLGLATTLFRVNHGLPGSLGDLYEHAITHLLGAKQLPEACRGAPFRRRLVEFARSVLVPMEGAPRVLFDDATWDDEQRALYPKTGLFEGTRQYRFSHLTLGERLAAEAPIDLARERERLRATEARFVEGNALEVLPMAHAIQGARALEEAFADATARDRSDHRLLRLLLRAIGYGGDGVRVFVRVRGIDVIRLLIGRMQMPSGRFGAAERALLDTMERAVPVLRGLIRTDELTCELSAILETRGDAAAEAALLPWLLGVGDFELRLAVWWATIYRQARTLVRARPNVDEAIAATSGKDELAQAVAVELLGRYEEHWPRLRGFLDDRSHAVRQSAVRALERDRGAEIQLRERMLDDAADIRGSTIHVLARRAAESTVHAGRFRDAFQQDDADAVRAAVALVLAADKTMWPSFRCELETMLVVPKGAISGDWHWKRNALLQVLAPDGEAAPLMERYIDQPKSWVDSAETIRKIASVPQWRARLLCRLQKQDVARVEIEVFAEDQAAKPLALALLGREQQPLIVAAAIGVFRGDQSMKERLVGVLSHENIHIRCAAIDALSIWKDCWPHLRKHLTADSDIEIRAAATALRDDHDARVWIMQFVDDAPERLHGSFVQVLAKDEGGRAWLRDYFQRSKAPRTPNGGRSSFIRASIVECLADQMNTRTRDAFHEALSDETEDLDIRVATVKALARDPASRQRVLSYVRHNRFGIVEAVCRALPEEQLVQEQLGSWLAEDLWAVRQAAGLYFVARAAQCQQLRELFASPTTDDDVRETLVWPLVRDPESRETILRCALEDKFMLRRIALSAIGKRIELRKRLREYAADAHWLVYDHSFGRDVACNILAEDPEAHPILEAHLASNDPQLLAAVAPLLANYPPAYNRLVELLDHPDDEDGSVRRGAMRALGRRADVRPRILTALESLKQEEREAAAVALCNVPDALTHFRSLLDDEEKSIRRIAMRVLESDRSSETKQAFRQRLLDGKEPEDHLRQRFIVALRGDEASRDLLRDRLLRDTYQWVRFYCAQSLSPEPPALAYPLERQTPIRSVLTHLGLTHAEPPPNDDTARLDSFLQAPTRLEQEADPAFFERVLAWVCIRLTYASRDGELRGGRIFGEVATPFERITDPDQTILIRVSMDAASLPRERNFHPNHNTIEAWHVAKHLVVKTPPTLILACADVDFEHLVPRRLEPGEVLWGPTLFGFRLHSA</sequence>
<dbReference type="Gene3D" id="3.40.50.300">
    <property type="entry name" value="P-loop containing nucleotide triphosphate hydrolases"/>
    <property type="match status" value="1"/>
</dbReference>
<dbReference type="SUPFAM" id="SSF51905">
    <property type="entry name" value="FAD/NAD(P)-binding domain"/>
    <property type="match status" value="1"/>
</dbReference>
<dbReference type="RefSeq" id="WP_136967498.1">
    <property type="nucleotide sequence ID" value="NZ_JARZHI010000090.1"/>
</dbReference>
<keyword evidence="3" id="KW-1185">Reference proteome</keyword>
<comment type="caution">
    <text evidence="2">The sequence shown here is derived from an EMBL/GenBank/DDBJ whole genome shotgun (WGS) entry which is preliminary data.</text>
</comment>
<gene>
    <name evidence="2" type="ORF">QHF89_44690</name>
</gene>
<accession>A0ABT6P7X5</accession>
<dbReference type="InterPro" id="IPR027417">
    <property type="entry name" value="P-loop_NTPase"/>
</dbReference>
<evidence type="ECO:0000313" key="2">
    <source>
        <dbReference type="EMBL" id="MDI1436688.1"/>
    </source>
</evidence>
<dbReference type="PROSITE" id="PS50837">
    <property type="entry name" value="NACHT"/>
    <property type="match status" value="1"/>
</dbReference>
<dbReference type="SUPFAM" id="SSF52540">
    <property type="entry name" value="P-loop containing nucleoside triphosphate hydrolases"/>
    <property type="match status" value="1"/>
</dbReference>
<dbReference type="SUPFAM" id="SSF48371">
    <property type="entry name" value="ARM repeat"/>
    <property type="match status" value="1"/>
</dbReference>
<reference evidence="2 3" key="1">
    <citation type="submission" date="2023-04" db="EMBL/GenBank/DDBJ databases">
        <title>The genome sequence of Polyangium sorediatum DSM14670.</title>
        <authorList>
            <person name="Zhang X."/>
        </authorList>
    </citation>
    <scope>NUCLEOTIDE SEQUENCE [LARGE SCALE GENOMIC DNA]</scope>
    <source>
        <strain evidence="2 3">DSM 14670</strain>
    </source>
</reference>
<dbReference type="Pfam" id="PF05729">
    <property type="entry name" value="NACHT"/>
    <property type="match status" value="1"/>
</dbReference>
<dbReference type="Pfam" id="PF00070">
    <property type="entry name" value="Pyr_redox"/>
    <property type="match status" value="1"/>
</dbReference>
<protein>
    <submittedName>
        <fullName evidence="2">FAD-dependent oxidoreductase</fullName>
    </submittedName>
</protein>
<dbReference type="InterPro" id="IPR039648">
    <property type="entry name" value="DHPH_N"/>
</dbReference>
<feature type="domain" description="NACHT" evidence="1">
    <location>
        <begin position="536"/>
        <end position="635"/>
    </location>
</feature>
<dbReference type="InterPro" id="IPR036188">
    <property type="entry name" value="FAD/NAD-bd_sf"/>
</dbReference>
<organism evidence="2 3">
    <name type="scientific">Polyangium sorediatum</name>
    <dbReference type="NCBI Taxonomy" id="889274"/>
    <lineage>
        <taxon>Bacteria</taxon>
        <taxon>Pseudomonadati</taxon>
        <taxon>Myxococcota</taxon>
        <taxon>Polyangia</taxon>
        <taxon>Polyangiales</taxon>
        <taxon>Polyangiaceae</taxon>
        <taxon>Polyangium</taxon>
    </lineage>
</organism>
<dbReference type="InterPro" id="IPR007111">
    <property type="entry name" value="NACHT_NTPase"/>
</dbReference>
<dbReference type="Gene3D" id="3.50.50.60">
    <property type="entry name" value="FAD/NAD(P)-binding domain"/>
    <property type="match status" value="1"/>
</dbReference>
<name>A0ABT6P7X5_9BACT</name>
<dbReference type="Proteomes" id="UP001160301">
    <property type="component" value="Unassembled WGS sequence"/>
</dbReference>
<evidence type="ECO:0000313" key="3">
    <source>
        <dbReference type="Proteomes" id="UP001160301"/>
    </source>
</evidence>
<proteinExistence type="predicted"/>